<gene>
    <name evidence="7" type="ORF">FDO65_04895</name>
</gene>
<keyword evidence="3" id="KW-0805">Transcription regulation</keyword>
<dbReference type="Proteomes" id="UP000306985">
    <property type="component" value="Unassembled WGS sequence"/>
</dbReference>
<dbReference type="GO" id="GO:0003700">
    <property type="term" value="F:DNA-binding transcription factor activity"/>
    <property type="evidence" value="ECO:0007669"/>
    <property type="project" value="InterPro"/>
</dbReference>
<keyword evidence="4" id="KW-0804">Transcription</keyword>
<organism evidence="7 8">
    <name type="scientific">Nakamurella flava</name>
    <dbReference type="NCBI Taxonomy" id="2576308"/>
    <lineage>
        <taxon>Bacteria</taxon>
        <taxon>Bacillati</taxon>
        <taxon>Actinomycetota</taxon>
        <taxon>Actinomycetes</taxon>
        <taxon>Nakamurellales</taxon>
        <taxon>Nakamurellaceae</taxon>
        <taxon>Nakamurella</taxon>
    </lineage>
</organism>
<dbReference type="Pfam" id="PF08220">
    <property type="entry name" value="HTH_DeoR"/>
    <property type="match status" value="1"/>
</dbReference>
<dbReference type="SMART" id="SM00420">
    <property type="entry name" value="HTH_DEOR"/>
    <property type="match status" value="1"/>
</dbReference>
<reference evidence="7 8" key="1">
    <citation type="submission" date="2019-05" db="EMBL/GenBank/DDBJ databases">
        <title>Nakamurella sp. N5BH11, whole genome shotgun sequence.</title>
        <authorList>
            <person name="Tuo L."/>
        </authorList>
    </citation>
    <scope>NUCLEOTIDE SEQUENCE [LARGE SCALE GENOMIC DNA]</scope>
    <source>
        <strain evidence="7 8">N5BH11</strain>
    </source>
</reference>
<dbReference type="PRINTS" id="PR00037">
    <property type="entry name" value="HTHLACR"/>
</dbReference>
<dbReference type="SMART" id="SM01134">
    <property type="entry name" value="DeoRC"/>
    <property type="match status" value="1"/>
</dbReference>
<keyword evidence="2" id="KW-0678">Repressor</keyword>
<evidence type="ECO:0000313" key="8">
    <source>
        <dbReference type="Proteomes" id="UP000306985"/>
    </source>
</evidence>
<dbReference type="InterPro" id="IPR014036">
    <property type="entry name" value="DeoR-like_C"/>
</dbReference>
<keyword evidence="8" id="KW-1185">Reference proteome</keyword>
<dbReference type="OrthoDB" id="7688673at2"/>
<dbReference type="Pfam" id="PF00455">
    <property type="entry name" value="DeoRC"/>
    <property type="match status" value="1"/>
</dbReference>
<dbReference type="InterPro" id="IPR036390">
    <property type="entry name" value="WH_DNA-bd_sf"/>
</dbReference>
<dbReference type="AlphaFoldDB" id="A0A4U6QKX7"/>
<name>A0A4U6QKX7_9ACTN</name>
<evidence type="ECO:0000259" key="6">
    <source>
        <dbReference type="PROSITE" id="PS51000"/>
    </source>
</evidence>
<evidence type="ECO:0000256" key="1">
    <source>
        <dbReference type="ARBA" id="ARBA00021390"/>
    </source>
</evidence>
<evidence type="ECO:0000256" key="5">
    <source>
        <dbReference type="ARBA" id="ARBA00024937"/>
    </source>
</evidence>
<dbReference type="PROSITE" id="PS51000">
    <property type="entry name" value="HTH_DEOR_2"/>
    <property type="match status" value="1"/>
</dbReference>
<evidence type="ECO:0000256" key="3">
    <source>
        <dbReference type="ARBA" id="ARBA00023015"/>
    </source>
</evidence>
<dbReference type="SUPFAM" id="SSF46785">
    <property type="entry name" value="Winged helix' DNA-binding domain"/>
    <property type="match status" value="1"/>
</dbReference>
<sequence length="258" mass="27497">MYAPERQQAILGRARAEGRVDVTSLAADLDVTSETIRRDLRELERRGTLRRVHGGAIAVERRLGIEPAVEERYSVQADAKERIAKAAVEHVLGLLPDGGSLLLDAGTTTVRFADLLPMDRTYTVVTHALPIASLMVGRPNVTVHLVGGQVRPGTLAAVGPWAERAFAEVSADVAIAGTNGISAGRGVTTPDMAEAATKRAILRSARQCVLLADSSKFGRDEFAHVADLSEIDTIITDSEVASDMVDEIRTAGPEVVEA</sequence>
<accession>A0A4U6QKX7</accession>
<dbReference type="InterPro" id="IPR050313">
    <property type="entry name" value="Carb_Metab_HTH_regulators"/>
</dbReference>
<dbReference type="Gene3D" id="3.40.50.1360">
    <property type="match status" value="1"/>
</dbReference>
<evidence type="ECO:0000256" key="2">
    <source>
        <dbReference type="ARBA" id="ARBA00022491"/>
    </source>
</evidence>
<comment type="caution">
    <text evidence="7">The sequence shown here is derived from an EMBL/GenBank/DDBJ whole genome shotgun (WGS) entry which is preliminary data.</text>
</comment>
<dbReference type="InterPro" id="IPR037171">
    <property type="entry name" value="NagB/RpiA_transferase-like"/>
</dbReference>
<evidence type="ECO:0000256" key="4">
    <source>
        <dbReference type="ARBA" id="ARBA00023163"/>
    </source>
</evidence>
<dbReference type="EMBL" id="SZZH01000001">
    <property type="protein sequence ID" value="TKV60991.1"/>
    <property type="molecule type" value="Genomic_DNA"/>
</dbReference>
<feature type="domain" description="HTH deoR-type" evidence="6">
    <location>
        <begin position="3"/>
        <end position="58"/>
    </location>
</feature>
<dbReference type="PANTHER" id="PTHR30363">
    <property type="entry name" value="HTH-TYPE TRANSCRIPTIONAL REGULATOR SRLR-RELATED"/>
    <property type="match status" value="1"/>
</dbReference>
<comment type="function">
    <text evidence="5">Repressor of the lactose catabolism operon. Galactose-6-phosphate is the inducer.</text>
</comment>
<protein>
    <recommendedName>
        <fullName evidence="1">Lactose phosphotransferase system repressor</fullName>
    </recommendedName>
</protein>
<dbReference type="RefSeq" id="WP_137448294.1">
    <property type="nucleotide sequence ID" value="NZ_SZZH01000001.1"/>
</dbReference>
<proteinExistence type="predicted"/>
<dbReference type="SUPFAM" id="SSF100950">
    <property type="entry name" value="NagB/RpiA/CoA transferase-like"/>
    <property type="match status" value="1"/>
</dbReference>
<dbReference type="PANTHER" id="PTHR30363:SF4">
    <property type="entry name" value="GLYCEROL-3-PHOSPHATE REGULON REPRESSOR"/>
    <property type="match status" value="1"/>
</dbReference>
<dbReference type="InterPro" id="IPR001034">
    <property type="entry name" value="DeoR_HTH"/>
</dbReference>
<evidence type="ECO:0000313" key="7">
    <source>
        <dbReference type="EMBL" id="TKV60991.1"/>
    </source>
</evidence>